<proteinExistence type="predicted"/>
<sequence length="227" mass="24402">MSSRDAWILGLLEQTASPRKHLGPWDGKDSLRGRSEALISQMSGEVWGFAGRNATSETFSSPCGKTQDISNVASVDEQGGETMPSRGSPHKDAGTAASRDSGCFRGQSQRHMEQANLISACFPPLITFPPGFRCLVAAVCLVGVSPDSTMPLPQTPPGGPAAPRHSLKTGERIVGERGERRLCVSTGIPRRRLRRSDCEPPQTNPVAANQIISSSLFMLCLLQNLLY</sequence>
<name>A0ACC2HCB9_DALPE</name>
<protein>
    <submittedName>
        <fullName evidence="1">Uncharacterized protein</fullName>
    </submittedName>
</protein>
<evidence type="ECO:0000313" key="2">
    <source>
        <dbReference type="Proteomes" id="UP001157502"/>
    </source>
</evidence>
<dbReference type="EMBL" id="CM055731">
    <property type="protein sequence ID" value="KAJ8013340.1"/>
    <property type="molecule type" value="Genomic_DNA"/>
</dbReference>
<evidence type="ECO:0000313" key="1">
    <source>
        <dbReference type="EMBL" id="KAJ8013340.1"/>
    </source>
</evidence>
<accession>A0ACC2HCB9</accession>
<dbReference type="Proteomes" id="UP001157502">
    <property type="component" value="Chromosome 4"/>
</dbReference>
<comment type="caution">
    <text evidence="1">The sequence shown here is derived from an EMBL/GenBank/DDBJ whole genome shotgun (WGS) entry which is preliminary data.</text>
</comment>
<gene>
    <name evidence="1" type="ORF">DPEC_G00052250</name>
</gene>
<reference evidence="1" key="1">
    <citation type="submission" date="2021-05" db="EMBL/GenBank/DDBJ databases">
        <authorList>
            <person name="Pan Q."/>
            <person name="Jouanno E."/>
            <person name="Zahm M."/>
            <person name="Klopp C."/>
            <person name="Cabau C."/>
            <person name="Louis A."/>
            <person name="Berthelot C."/>
            <person name="Parey E."/>
            <person name="Roest Crollius H."/>
            <person name="Montfort J."/>
            <person name="Robinson-Rechavi M."/>
            <person name="Bouchez O."/>
            <person name="Lampietro C."/>
            <person name="Lopez Roques C."/>
            <person name="Donnadieu C."/>
            <person name="Postlethwait J."/>
            <person name="Bobe J."/>
            <person name="Dillon D."/>
            <person name="Chandos A."/>
            <person name="von Hippel F."/>
            <person name="Guiguen Y."/>
        </authorList>
    </citation>
    <scope>NUCLEOTIDE SEQUENCE</scope>
    <source>
        <strain evidence="1">YG-Jan2019</strain>
    </source>
</reference>
<keyword evidence="2" id="KW-1185">Reference proteome</keyword>
<organism evidence="1 2">
    <name type="scientific">Dallia pectoralis</name>
    <name type="common">Alaska blackfish</name>
    <dbReference type="NCBI Taxonomy" id="75939"/>
    <lineage>
        <taxon>Eukaryota</taxon>
        <taxon>Metazoa</taxon>
        <taxon>Chordata</taxon>
        <taxon>Craniata</taxon>
        <taxon>Vertebrata</taxon>
        <taxon>Euteleostomi</taxon>
        <taxon>Actinopterygii</taxon>
        <taxon>Neopterygii</taxon>
        <taxon>Teleostei</taxon>
        <taxon>Protacanthopterygii</taxon>
        <taxon>Esociformes</taxon>
        <taxon>Umbridae</taxon>
        <taxon>Dallia</taxon>
    </lineage>
</organism>